<feature type="transmembrane region" description="Helical" evidence="1">
    <location>
        <begin position="211"/>
        <end position="228"/>
    </location>
</feature>
<evidence type="ECO:0000259" key="2">
    <source>
        <dbReference type="Pfam" id="PF01757"/>
    </source>
</evidence>
<dbReference type="GO" id="GO:0000271">
    <property type="term" value="P:polysaccharide biosynthetic process"/>
    <property type="evidence" value="ECO:0007669"/>
    <property type="project" value="TreeGrafter"/>
</dbReference>
<dbReference type="AlphaFoldDB" id="A0A6J6X869"/>
<feature type="transmembrane region" description="Helical" evidence="1">
    <location>
        <begin position="136"/>
        <end position="153"/>
    </location>
</feature>
<dbReference type="InterPro" id="IPR050879">
    <property type="entry name" value="Acyltransferase_3"/>
</dbReference>
<feature type="transmembrane region" description="Helical" evidence="1">
    <location>
        <begin position="64"/>
        <end position="83"/>
    </location>
</feature>
<dbReference type="PANTHER" id="PTHR23028:SF53">
    <property type="entry name" value="ACYL_TRANSF_3 DOMAIN-CONTAINING PROTEIN"/>
    <property type="match status" value="1"/>
</dbReference>
<keyword evidence="1" id="KW-0812">Transmembrane</keyword>
<dbReference type="PANTHER" id="PTHR23028">
    <property type="entry name" value="ACETYLTRANSFERASE"/>
    <property type="match status" value="1"/>
</dbReference>
<evidence type="ECO:0000313" key="3">
    <source>
        <dbReference type="EMBL" id="CAB4792375.1"/>
    </source>
</evidence>
<feature type="transmembrane region" description="Helical" evidence="1">
    <location>
        <begin position="330"/>
        <end position="353"/>
    </location>
</feature>
<dbReference type="InterPro" id="IPR002656">
    <property type="entry name" value="Acyl_transf_3_dom"/>
</dbReference>
<dbReference type="GO" id="GO:0016747">
    <property type="term" value="F:acyltransferase activity, transferring groups other than amino-acyl groups"/>
    <property type="evidence" value="ECO:0007669"/>
    <property type="project" value="InterPro"/>
</dbReference>
<proteinExistence type="predicted"/>
<organism evidence="3">
    <name type="scientific">freshwater metagenome</name>
    <dbReference type="NCBI Taxonomy" id="449393"/>
    <lineage>
        <taxon>unclassified sequences</taxon>
        <taxon>metagenomes</taxon>
        <taxon>ecological metagenomes</taxon>
    </lineage>
</organism>
<feature type="transmembrane region" description="Helical" evidence="1">
    <location>
        <begin position="300"/>
        <end position="318"/>
    </location>
</feature>
<sequence>MRALAVLLVIAGHLFPSAIPGGFIGVDIFFVISGFVITQQMVELHAKYPHTFLRAFYSRRIRRILPSALLVLITSYCAARYFLGVVAANDFTLDGFWATLFLSNFHFQSQSLDYFAAGISPSLIQHFWSLSIEEQFYLIWPALFLITGYLNALRVNRKILLVTLAGASLFSSLYMSEINSSPIFFNSLSRVWELALGALCALITWRKSSHFLLEVTSIVALLACALLIHQSMQWPRATTLPVVALTCLLLARAVPTGALTLLSNPVARYIGDLSYLLYLWHWPILIIIKSHFTTLGTSEVLIVLLTTTALSIATHHLYENPLRHSQLLISWPRTTILIGFSSVAIVATVFYALHQG</sequence>
<feature type="transmembrane region" description="Helical" evidence="1">
    <location>
        <begin position="26"/>
        <end position="44"/>
    </location>
</feature>
<feature type="transmembrane region" description="Helical" evidence="1">
    <location>
        <begin position="269"/>
        <end position="288"/>
    </location>
</feature>
<evidence type="ECO:0000256" key="1">
    <source>
        <dbReference type="SAM" id="Phobius"/>
    </source>
</evidence>
<dbReference type="Pfam" id="PF01757">
    <property type="entry name" value="Acyl_transf_3"/>
    <property type="match status" value="1"/>
</dbReference>
<reference evidence="3" key="1">
    <citation type="submission" date="2020-05" db="EMBL/GenBank/DDBJ databases">
        <authorList>
            <person name="Chiriac C."/>
            <person name="Salcher M."/>
            <person name="Ghai R."/>
            <person name="Kavagutti S V."/>
        </authorList>
    </citation>
    <scope>NUCLEOTIDE SEQUENCE</scope>
</reference>
<accession>A0A6J6X869</accession>
<name>A0A6J6X869_9ZZZZ</name>
<dbReference type="GO" id="GO:0016020">
    <property type="term" value="C:membrane"/>
    <property type="evidence" value="ECO:0007669"/>
    <property type="project" value="TreeGrafter"/>
</dbReference>
<feature type="transmembrane region" description="Helical" evidence="1">
    <location>
        <begin position="159"/>
        <end position="176"/>
    </location>
</feature>
<protein>
    <submittedName>
        <fullName evidence="3">Unannotated protein</fullName>
    </submittedName>
</protein>
<gene>
    <name evidence="3" type="ORF">UFOPK2978_00689</name>
</gene>
<feature type="domain" description="Acyltransferase 3" evidence="2">
    <location>
        <begin position="1"/>
        <end position="314"/>
    </location>
</feature>
<keyword evidence="1" id="KW-1133">Transmembrane helix</keyword>
<feature type="transmembrane region" description="Helical" evidence="1">
    <location>
        <begin position="240"/>
        <end position="263"/>
    </location>
</feature>
<dbReference type="EMBL" id="CAFAAF010000104">
    <property type="protein sequence ID" value="CAB4792375.1"/>
    <property type="molecule type" value="Genomic_DNA"/>
</dbReference>
<keyword evidence="1" id="KW-0472">Membrane</keyword>